<gene>
    <name evidence="2" type="ORF">V1286_001360</name>
</gene>
<comment type="caution">
    <text evidence="2">The sequence shown here is derived from an EMBL/GenBank/DDBJ whole genome shotgun (WGS) entry which is preliminary data.</text>
</comment>
<keyword evidence="3" id="KW-1185">Reference proteome</keyword>
<dbReference type="RefSeq" id="WP_334478399.1">
    <property type="nucleotide sequence ID" value="NZ_JAZHRV010000001.1"/>
</dbReference>
<name>A0ABU8B5L8_9BRAD</name>
<accession>A0ABU8B5L8</accession>
<organism evidence="2 3">
    <name type="scientific">Bradyrhizobium algeriense</name>
    <dbReference type="NCBI Taxonomy" id="634784"/>
    <lineage>
        <taxon>Bacteria</taxon>
        <taxon>Pseudomonadati</taxon>
        <taxon>Pseudomonadota</taxon>
        <taxon>Alphaproteobacteria</taxon>
        <taxon>Hyphomicrobiales</taxon>
        <taxon>Nitrobacteraceae</taxon>
        <taxon>Bradyrhizobium</taxon>
    </lineage>
</organism>
<evidence type="ECO:0000256" key="1">
    <source>
        <dbReference type="SAM" id="SignalP"/>
    </source>
</evidence>
<evidence type="ECO:0008006" key="4">
    <source>
        <dbReference type="Google" id="ProtNLM"/>
    </source>
</evidence>
<protein>
    <recommendedName>
        <fullName evidence="4">LacI family transcriptional regulator</fullName>
    </recommendedName>
</protein>
<evidence type="ECO:0000313" key="3">
    <source>
        <dbReference type="Proteomes" id="UP001364224"/>
    </source>
</evidence>
<feature type="signal peptide" evidence="1">
    <location>
        <begin position="1"/>
        <end position="27"/>
    </location>
</feature>
<sequence length="42" mass="4204">MNMSMKSPGILAGLSLAALMGSTTAFSQPPPGVQVGKLALVM</sequence>
<evidence type="ECO:0000313" key="2">
    <source>
        <dbReference type="EMBL" id="MEH2553831.1"/>
    </source>
</evidence>
<keyword evidence="1" id="KW-0732">Signal</keyword>
<proteinExistence type="predicted"/>
<reference evidence="2 3" key="1">
    <citation type="submission" date="2024-02" db="EMBL/GenBank/DDBJ databases">
        <title>Adaptive strategies in a cosmopolitan and abundant soil bacterium.</title>
        <authorList>
            <person name="Carini P."/>
        </authorList>
    </citation>
    <scope>NUCLEOTIDE SEQUENCE [LARGE SCALE GENOMIC DNA]</scope>
    <source>
        <strain evidence="2 3">AZCC 1608</strain>
    </source>
</reference>
<feature type="chain" id="PRO_5046002112" description="LacI family transcriptional regulator" evidence="1">
    <location>
        <begin position="28"/>
        <end position="42"/>
    </location>
</feature>
<dbReference type="EMBL" id="JAZHRV010000001">
    <property type="protein sequence ID" value="MEH2553831.1"/>
    <property type="molecule type" value="Genomic_DNA"/>
</dbReference>
<dbReference type="Proteomes" id="UP001364224">
    <property type="component" value="Unassembled WGS sequence"/>
</dbReference>